<name>A0A9P7EBM7_9AGAM</name>
<comment type="caution">
    <text evidence="1">The sequence shown here is derived from an EMBL/GenBank/DDBJ whole genome shotgun (WGS) entry which is preliminary data.</text>
</comment>
<dbReference type="Proteomes" id="UP000807769">
    <property type="component" value="Unassembled WGS sequence"/>
</dbReference>
<sequence length="57" mass="5899">MAEGGNSKHARQPILNMGDTSTIGQYAIQLGRLSGFSPIITTASSHNTELLSSPGAI</sequence>
<dbReference type="AlphaFoldDB" id="A0A9P7EBM7"/>
<evidence type="ECO:0000313" key="2">
    <source>
        <dbReference type="Proteomes" id="UP000807769"/>
    </source>
</evidence>
<protein>
    <submittedName>
        <fullName evidence="1">Uncharacterized protein</fullName>
    </submittedName>
</protein>
<dbReference type="Gene3D" id="3.40.50.720">
    <property type="entry name" value="NAD(P)-binding Rossmann-like Domain"/>
    <property type="match status" value="1"/>
</dbReference>
<gene>
    <name evidence="1" type="ORF">BJ212DRAFT_1481206</name>
</gene>
<dbReference type="RefSeq" id="XP_041192935.1">
    <property type="nucleotide sequence ID" value="XM_041340221.1"/>
</dbReference>
<keyword evidence="2" id="KW-1185">Reference proteome</keyword>
<organism evidence="1 2">
    <name type="scientific">Suillus subaureus</name>
    <dbReference type="NCBI Taxonomy" id="48587"/>
    <lineage>
        <taxon>Eukaryota</taxon>
        <taxon>Fungi</taxon>
        <taxon>Dikarya</taxon>
        <taxon>Basidiomycota</taxon>
        <taxon>Agaricomycotina</taxon>
        <taxon>Agaricomycetes</taxon>
        <taxon>Agaricomycetidae</taxon>
        <taxon>Boletales</taxon>
        <taxon>Suillineae</taxon>
        <taxon>Suillaceae</taxon>
        <taxon>Suillus</taxon>
    </lineage>
</organism>
<proteinExistence type="predicted"/>
<accession>A0A9P7EBM7</accession>
<dbReference type="GeneID" id="64634237"/>
<reference evidence="1" key="1">
    <citation type="journal article" date="2020" name="New Phytol.">
        <title>Comparative genomics reveals dynamic genome evolution in host specialist ectomycorrhizal fungi.</title>
        <authorList>
            <person name="Lofgren L.A."/>
            <person name="Nguyen N.H."/>
            <person name="Vilgalys R."/>
            <person name="Ruytinx J."/>
            <person name="Liao H.L."/>
            <person name="Branco S."/>
            <person name="Kuo A."/>
            <person name="LaButti K."/>
            <person name="Lipzen A."/>
            <person name="Andreopoulos W."/>
            <person name="Pangilinan J."/>
            <person name="Riley R."/>
            <person name="Hundley H."/>
            <person name="Na H."/>
            <person name="Barry K."/>
            <person name="Grigoriev I.V."/>
            <person name="Stajich J.E."/>
            <person name="Kennedy P.G."/>
        </authorList>
    </citation>
    <scope>NUCLEOTIDE SEQUENCE</scope>
    <source>
        <strain evidence="1">MN1</strain>
    </source>
</reference>
<dbReference type="OrthoDB" id="2677978at2759"/>
<dbReference type="EMBL" id="JABBWG010000017">
    <property type="protein sequence ID" value="KAG1816129.1"/>
    <property type="molecule type" value="Genomic_DNA"/>
</dbReference>
<evidence type="ECO:0000313" key="1">
    <source>
        <dbReference type="EMBL" id="KAG1816129.1"/>
    </source>
</evidence>